<sequence>MIFISGSEQLLRQTGSRRKSSCKRVHFFIRKAGIRVTRSRAIPHKARLTALHAICVQIFRHIAQKSLAIRKVCLRNFYAICRPKNLTTHLTTSFARCCPRNNSCTGSGESLCGENNGGIERGTSESFFLCGIPADL</sequence>
<proteinExistence type="predicted"/>
<comment type="caution">
    <text evidence="1">The sequence shown here is derived from an EMBL/GenBank/DDBJ whole genome shotgun (WGS) entry which is preliminary data.</text>
</comment>
<evidence type="ECO:0000313" key="1">
    <source>
        <dbReference type="EMBL" id="ERJ92214.1"/>
    </source>
</evidence>
<name>U2LRX5_9FIRM</name>
<keyword evidence="2" id="KW-1185">Reference proteome</keyword>
<dbReference type="STRING" id="411473.RUMCAL_02494"/>
<reference evidence="1 2" key="1">
    <citation type="submission" date="2013-07" db="EMBL/GenBank/DDBJ databases">
        <authorList>
            <person name="Weinstock G."/>
            <person name="Sodergren E."/>
            <person name="Wylie T."/>
            <person name="Fulton L."/>
            <person name="Fulton R."/>
            <person name="Fronick C."/>
            <person name="O'Laughlin M."/>
            <person name="Godfrey J."/>
            <person name="Miner T."/>
            <person name="Herter B."/>
            <person name="Appelbaum E."/>
            <person name="Cordes M."/>
            <person name="Lek S."/>
            <person name="Wollam A."/>
            <person name="Pepin K.H."/>
            <person name="Palsikar V.B."/>
            <person name="Mitreva M."/>
            <person name="Wilson R.K."/>
        </authorList>
    </citation>
    <scope>NUCLEOTIDE SEQUENCE [LARGE SCALE GENOMIC DNA]</scope>
    <source>
        <strain evidence="1 2">ATCC 27760</strain>
    </source>
</reference>
<dbReference type="HOGENOM" id="CLU_1873923_0_0_9"/>
<evidence type="ECO:0000313" key="2">
    <source>
        <dbReference type="Proteomes" id="UP000016662"/>
    </source>
</evidence>
<dbReference type="EMBL" id="AWVF01000297">
    <property type="protein sequence ID" value="ERJ92214.1"/>
    <property type="molecule type" value="Genomic_DNA"/>
</dbReference>
<dbReference type="Proteomes" id="UP000016662">
    <property type="component" value="Unassembled WGS sequence"/>
</dbReference>
<protein>
    <submittedName>
        <fullName evidence="1">Uncharacterized protein</fullName>
    </submittedName>
</protein>
<dbReference type="AlphaFoldDB" id="U2LRX5"/>
<organism evidence="1 2">
    <name type="scientific">Ruminococcus callidus ATCC 27760</name>
    <dbReference type="NCBI Taxonomy" id="411473"/>
    <lineage>
        <taxon>Bacteria</taxon>
        <taxon>Bacillati</taxon>
        <taxon>Bacillota</taxon>
        <taxon>Clostridia</taxon>
        <taxon>Eubacteriales</taxon>
        <taxon>Oscillospiraceae</taxon>
        <taxon>Ruminococcus</taxon>
    </lineage>
</organism>
<gene>
    <name evidence="1" type="ORF">RUMCAL_02494</name>
</gene>
<accession>U2LRX5</accession>